<organism evidence="1 4">
    <name type="scientific">Leptospira langatensis</name>
    <dbReference type="NCBI Taxonomy" id="2484983"/>
    <lineage>
        <taxon>Bacteria</taxon>
        <taxon>Pseudomonadati</taxon>
        <taxon>Spirochaetota</taxon>
        <taxon>Spirochaetia</taxon>
        <taxon>Leptospirales</taxon>
        <taxon>Leptospiraceae</taxon>
        <taxon>Leptospira</taxon>
    </lineage>
</organism>
<evidence type="ECO:0000313" key="2">
    <source>
        <dbReference type="EMBL" id="TGL40173.1"/>
    </source>
</evidence>
<protein>
    <submittedName>
        <fullName evidence="1">Uncharacterized protein</fullName>
    </submittedName>
</protein>
<reference evidence="3 4" key="2">
    <citation type="journal article" date="2019" name="PLoS Negl. Trop. Dis.">
        <title>Revisiting the worldwide diversity of Leptospira species in the environment.</title>
        <authorList>
            <person name="Vincent A.T."/>
            <person name="Schiettekatte O."/>
            <person name="Bourhy P."/>
            <person name="Veyrier F.J."/>
            <person name="Picardeau M."/>
        </authorList>
    </citation>
    <scope>NUCLEOTIDE SEQUENCE [LARGE SCALE GENOMIC DNA]</scope>
    <source>
        <strain evidence="3">201702690</strain>
        <strain evidence="1 4">SSW18</strain>
    </source>
</reference>
<dbReference type="Proteomes" id="UP000297946">
    <property type="component" value="Unassembled WGS sequence"/>
</dbReference>
<dbReference type="EMBL" id="RQGC01000008">
    <property type="protein sequence ID" value="TGL40173.1"/>
    <property type="molecule type" value="Genomic_DNA"/>
</dbReference>
<evidence type="ECO:0000313" key="3">
    <source>
        <dbReference type="Proteomes" id="UP000297273"/>
    </source>
</evidence>
<dbReference type="Proteomes" id="UP000297273">
    <property type="component" value="Unassembled WGS sequence"/>
</dbReference>
<dbReference type="OrthoDB" id="6091628at2"/>
<gene>
    <name evidence="1" type="ORF">EHO57_04650</name>
    <name evidence="2" type="ORF">EHQ53_13460</name>
</gene>
<sequence>MSPAINNSSFLLVPIDLDAMCVGKNDSEQRTSLTAPATANFVTLPYVGGPQGANLSDLFVNKPFQSESLPLKIGVHLHWALPDALTQGQQTKNNDTGNDSVQFPEVPNRWLVTRILTDISGEAGTSQKSWVVESDFLSMDANTYYDHTNIPFNKGGNYAYSESNPPFRYMGRTIELEKWTEDPDPNIERLSPFTVIGYGEPRFASYYPNCRTVFGFQDTFADLVNFDPKNFSISYSVLGWYSDLNKDPIYSSADLSKKLDDYNWDLPTGTSPSSPSRMVCTGMLGDVKWDPSTDYISTKTDLNASLVSLANTNSEGLASLLSGIVQVSGMDQSQLERFIEALQIGYLDKLSDAGAMAELDRVLHKSFFSTKETETLWTILPADPKNQDATGLSKQNSEDLNQLNQYQFESDRYNAQILSLRKQTFSDWYKFITSLYPESGSTASVNSNDIRELIESNMSDQSTAQSLSNSLSTLSSQILSLSQKISSDIGSQYSLKSIEAPRFYQPNDPIVLISGPDLQPSGRYGFDGAFSESGGLLCRTDSQTSSQFQFVSSGTTYSILASEMPKYPDVSNLPLGNIPNQLLAELYYLDPSQWSVVLKAGAVTSIPAALEELKIEFNSSGSDTFYKNHISSGIVPSPLQFKTWAQPWHPILLQWNFAFRPYQTIPTVSSGVELPKYSPDFIQQNCKLPDGAMDIQYAGENLGNEQNYVGATILTPQAIKSLKDRVQDYLKYSSNSTVEKILDQSANIPVLSQALSGFNDALAMQSVEMQFSVYNPLAHGLEKSFNQRVQSFVSNANESNPLPDINFNPIRCGLGRIQKLRVIDAFGQYRDYDIPKTVASRSLYIQNDSYPAFLSPRFVQPARLLFRWLSASEDTEEMNSINSPIHGWILPNYLDGSLEFYDVAGTSIGTIASYNESGIFFESSPGVDPLVTIRAQDPDFSAKMNTAFANSHIREFASNILGKDSDFLGAFIRTLDRSLQFIEPQNFGETTSLVQLVGRPIAVVRAKLKLELKGNPVQNQSWSSLQYNISSQNGPDIAGFTDVSFPLRLGSALQYEDGLVGFYLEEKAKTDFSNFYSSHSDGSDPTIVVPSETTITLKPDPGADPSTVFLLMDPRAAIHATTGILPKKRIDIPRYHYAPALEQMSVTFFAAPILTRSDRLEIPLPKIAGFNWSWVERESGSWQNISPIQKVRTDTNFSDSLLLREGWLKLKSADQNENHNGN</sequence>
<accession>A0A5F1ZRN9</accession>
<evidence type="ECO:0000313" key="1">
    <source>
        <dbReference type="EMBL" id="TGK02625.1"/>
    </source>
</evidence>
<dbReference type="EMBL" id="RQER01000004">
    <property type="protein sequence ID" value="TGK02625.1"/>
    <property type="molecule type" value="Genomic_DNA"/>
</dbReference>
<reference evidence="2" key="1">
    <citation type="submission" date="2018-10" db="EMBL/GenBank/DDBJ databases">
        <authorList>
            <person name="Vincent A.T."/>
            <person name="Schiettekatte O."/>
            <person name="Bourhy P."/>
            <person name="Veyrier F.J."/>
            <person name="Picardeau M."/>
        </authorList>
    </citation>
    <scope>NUCLEOTIDE SEQUENCE</scope>
    <source>
        <strain evidence="2">201702690</strain>
    </source>
</reference>
<dbReference type="AlphaFoldDB" id="A0A5F1ZRN9"/>
<keyword evidence="3" id="KW-1185">Reference proteome</keyword>
<dbReference type="RefSeq" id="WP_135646287.1">
    <property type="nucleotide sequence ID" value="NZ_RQER01000004.1"/>
</dbReference>
<evidence type="ECO:0000313" key="4">
    <source>
        <dbReference type="Proteomes" id="UP000297946"/>
    </source>
</evidence>
<proteinExistence type="predicted"/>
<comment type="caution">
    <text evidence="1">The sequence shown here is derived from an EMBL/GenBank/DDBJ whole genome shotgun (WGS) entry which is preliminary data.</text>
</comment>
<name>A0A5F1ZRN9_9LEPT</name>